<dbReference type="PANTHER" id="PTHR28524">
    <property type="entry name" value="SUCCINATE DEHYDROGENASE ASSEMBLY FACTOR 4, MITOCHONDRIAL"/>
    <property type="match status" value="1"/>
</dbReference>
<proteinExistence type="inferred from homology"/>
<organism evidence="4 5">
    <name type="scientific">Sarcoptes scabiei</name>
    <name type="common">Itch mite</name>
    <name type="synonym">Acarus scabiei</name>
    <dbReference type="NCBI Taxonomy" id="52283"/>
    <lineage>
        <taxon>Eukaryota</taxon>
        <taxon>Metazoa</taxon>
        <taxon>Ecdysozoa</taxon>
        <taxon>Arthropoda</taxon>
        <taxon>Chelicerata</taxon>
        <taxon>Arachnida</taxon>
        <taxon>Acari</taxon>
        <taxon>Acariformes</taxon>
        <taxon>Sarcoptiformes</taxon>
        <taxon>Astigmata</taxon>
        <taxon>Psoroptidia</taxon>
        <taxon>Sarcoptoidea</taxon>
        <taxon>Sarcoptidae</taxon>
        <taxon>Sarcoptinae</taxon>
        <taxon>Sarcoptes</taxon>
    </lineage>
</organism>
<comment type="caution">
    <text evidence="4">The sequence shown here is derived from an EMBL/GenBank/DDBJ whole genome shotgun (WGS) entry which is preliminary data.</text>
</comment>
<evidence type="ECO:0000313" key="4">
    <source>
        <dbReference type="EMBL" id="KPM02737.1"/>
    </source>
</evidence>
<evidence type="ECO:0000313" key="5">
    <source>
        <dbReference type="Proteomes" id="UP000616769"/>
    </source>
</evidence>
<dbReference type="AlphaFoldDB" id="A0A131ZVP4"/>
<feature type="compositionally biased region" description="Basic and acidic residues" evidence="3">
    <location>
        <begin position="127"/>
        <end position="140"/>
    </location>
</feature>
<evidence type="ECO:0000256" key="3">
    <source>
        <dbReference type="SAM" id="MobiDB-lite"/>
    </source>
</evidence>
<dbReference type="EMBL" id="JXLN01002751">
    <property type="protein sequence ID" value="KPM02737.1"/>
    <property type="molecule type" value="Genomic_DNA"/>
</dbReference>
<evidence type="ECO:0000256" key="1">
    <source>
        <dbReference type="ARBA" id="ARBA00005701"/>
    </source>
</evidence>
<dbReference type="VEuPathDB" id="VectorBase:SSCA002898"/>
<dbReference type="InterPro" id="IPR012875">
    <property type="entry name" value="SDHF4"/>
</dbReference>
<dbReference type="Pfam" id="PF07896">
    <property type="entry name" value="DUF1674"/>
    <property type="match status" value="1"/>
</dbReference>
<protein>
    <recommendedName>
        <fullName evidence="2">Succinate dehydrogenase assembly factor 4, mitochondrial</fullName>
    </recommendedName>
</protein>
<feature type="compositionally biased region" description="Polar residues" evidence="3">
    <location>
        <begin position="76"/>
        <end position="90"/>
    </location>
</feature>
<sequence length="140" mass="16078">MNLRKEIQFVSQSLNRIKAIQFHRNGLISPLWLIRHHSNGSKPKRTAKEKIAEIDSKQSYNPNDPIGLWNRLPKNDPNQSSMEENRSVNSEEIDSKTETKTAFEAFPNNQNPETGEKNGPTGPEPTRFGDWERKGRCSDF</sequence>
<name>A0A131ZVP4_SARSC</name>
<feature type="compositionally biased region" description="Basic and acidic residues" evidence="3">
    <location>
        <begin position="46"/>
        <end position="56"/>
    </location>
</feature>
<dbReference type="Proteomes" id="UP000616769">
    <property type="component" value="Unassembled WGS sequence"/>
</dbReference>
<comment type="similarity">
    <text evidence="1">Belongs to the SDHAF4 family.</text>
</comment>
<dbReference type="PANTHER" id="PTHR28524:SF3">
    <property type="entry name" value="SUCCINATE DEHYDROGENASE ASSEMBLY FACTOR 4, MITOCHONDRIAL"/>
    <property type="match status" value="1"/>
</dbReference>
<feature type="region of interest" description="Disordered" evidence="3">
    <location>
        <begin position="37"/>
        <end position="140"/>
    </location>
</feature>
<gene>
    <name evidence="4" type="ORF">QR98_0011560</name>
</gene>
<evidence type="ECO:0000256" key="2">
    <source>
        <dbReference type="ARBA" id="ARBA00022170"/>
    </source>
</evidence>
<reference evidence="4 5" key="1">
    <citation type="journal article" date="2015" name="Parasit. Vectors">
        <title>Draft genome of the scabies mite.</title>
        <authorList>
            <person name="Rider S.D.Jr."/>
            <person name="Morgan M.S."/>
            <person name="Arlian L.G."/>
        </authorList>
    </citation>
    <scope>NUCLEOTIDE SEQUENCE [LARGE SCALE GENOMIC DNA]</scope>
    <source>
        <strain evidence="4">Arlian Lab</strain>
    </source>
</reference>
<accession>A0A131ZVP4</accession>